<feature type="transmembrane region" description="Helical" evidence="5">
    <location>
        <begin position="239"/>
        <end position="257"/>
    </location>
</feature>
<dbReference type="OrthoDB" id="8576060at2"/>
<dbReference type="GO" id="GO:0016020">
    <property type="term" value="C:membrane"/>
    <property type="evidence" value="ECO:0007669"/>
    <property type="project" value="UniProtKB-SubCell"/>
</dbReference>
<sequence>MSKSDASALTPSRHPIATIFGTLLLLFPAAALVVPRGGNTVMFLALALGAALLLTDRKRGEISSLIKTCPHVRVLIVSLSLPFFAILADEVLHGKIVANTLDSPVRFLLATIVFFSLRRIVDVIPKWVDLTFGAGAICAAVMALYSTADLLTARAESSFLNPIHFGDMALLLGVLSLVSIHWLSHDKPWTVAFKILGAAAGCYASWASQSRGGWIALPCLLAVWFFWHKHPVSMGRRAAIALIALVLLTSAFASSMVRERFEAIRTDLIGLYAGQPDSSTGIRLELWKAAGKLIEAKPLLGLGAHGYRDAMPAMAAAGILTPLAADYGKGEVHNQILAYVVDYGLVFGLLSILGVYIGPAYFFVRSAKIRHRPREHRAALMGLMTAVAFAIFGLTVETFNLKVTVGFYSTMVALFAAFAYPVDNSVRTTDDKIPAARK</sequence>
<reference evidence="7 8" key="1">
    <citation type="submission" date="2019-08" db="EMBL/GenBank/DDBJ databases">
        <authorList>
            <person name="Peeters C."/>
        </authorList>
    </citation>
    <scope>NUCLEOTIDE SEQUENCE [LARGE SCALE GENOMIC DNA]</scope>
    <source>
        <strain evidence="7 8">LMG 20603</strain>
    </source>
</reference>
<accession>A0A5E5BSS4</accession>
<dbReference type="RefSeq" id="WP_150560604.1">
    <property type="nucleotide sequence ID" value="NZ_CABPST010000009.1"/>
</dbReference>
<dbReference type="PANTHER" id="PTHR37422">
    <property type="entry name" value="TEICHURONIC ACID BIOSYNTHESIS PROTEIN TUAE"/>
    <property type="match status" value="1"/>
</dbReference>
<feature type="transmembrane region" description="Helical" evidence="5">
    <location>
        <begin position="165"/>
        <end position="182"/>
    </location>
</feature>
<keyword evidence="8" id="KW-1185">Reference proteome</keyword>
<feature type="transmembrane region" description="Helical" evidence="5">
    <location>
        <begin position="336"/>
        <end position="357"/>
    </location>
</feature>
<evidence type="ECO:0000256" key="1">
    <source>
        <dbReference type="ARBA" id="ARBA00004141"/>
    </source>
</evidence>
<dbReference type="AlphaFoldDB" id="A0A5E5BSS4"/>
<evidence type="ECO:0000313" key="8">
    <source>
        <dbReference type="Proteomes" id="UP000382040"/>
    </source>
</evidence>
<feature type="transmembrane region" description="Helical" evidence="5">
    <location>
        <begin position="378"/>
        <end position="399"/>
    </location>
</feature>
<dbReference type="GO" id="GO:0016874">
    <property type="term" value="F:ligase activity"/>
    <property type="evidence" value="ECO:0007669"/>
    <property type="project" value="UniProtKB-KW"/>
</dbReference>
<gene>
    <name evidence="7" type="ORF">PBR20603_03330</name>
</gene>
<evidence type="ECO:0000256" key="5">
    <source>
        <dbReference type="SAM" id="Phobius"/>
    </source>
</evidence>
<dbReference type="EMBL" id="CABPST010000009">
    <property type="protein sequence ID" value="VVE89361.1"/>
    <property type="molecule type" value="Genomic_DNA"/>
</dbReference>
<evidence type="ECO:0000259" key="6">
    <source>
        <dbReference type="Pfam" id="PF04932"/>
    </source>
</evidence>
<comment type="subcellular location">
    <subcellularLocation>
        <location evidence="1">Membrane</location>
        <topology evidence="1">Multi-pass membrane protein</topology>
    </subcellularLocation>
</comment>
<keyword evidence="3 5" id="KW-1133">Transmembrane helix</keyword>
<organism evidence="7 8">
    <name type="scientific">Pandoraea bronchicola</name>
    <dbReference type="NCBI Taxonomy" id="2508287"/>
    <lineage>
        <taxon>Bacteria</taxon>
        <taxon>Pseudomonadati</taxon>
        <taxon>Pseudomonadota</taxon>
        <taxon>Betaproteobacteria</taxon>
        <taxon>Burkholderiales</taxon>
        <taxon>Burkholderiaceae</taxon>
        <taxon>Pandoraea</taxon>
    </lineage>
</organism>
<dbReference type="Pfam" id="PF04932">
    <property type="entry name" value="Wzy_C"/>
    <property type="match status" value="1"/>
</dbReference>
<feature type="transmembrane region" description="Helical" evidence="5">
    <location>
        <begin position="405"/>
        <end position="422"/>
    </location>
</feature>
<name>A0A5E5BSS4_9BURK</name>
<proteinExistence type="predicted"/>
<dbReference type="InterPro" id="IPR007016">
    <property type="entry name" value="O-antigen_ligase-rel_domated"/>
</dbReference>
<dbReference type="Proteomes" id="UP000382040">
    <property type="component" value="Unassembled WGS sequence"/>
</dbReference>
<dbReference type="InterPro" id="IPR051533">
    <property type="entry name" value="WaaL-like"/>
</dbReference>
<keyword evidence="4 5" id="KW-0472">Membrane</keyword>
<evidence type="ECO:0000256" key="4">
    <source>
        <dbReference type="ARBA" id="ARBA00023136"/>
    </source>
</evidence>
<feature type="transmembrane region" description="Helical" evidence="5">
    <location>
        <begin position="127"/>
        <end position="145"/>
    </location>
</feature>
<keyword evidence="2 5" id="KW-0812">Transmembrane</keyword>
<keyword evidence="7" id="KW-0436">Ligase</keyword>
<evidence type="ECO:0000256" key="3">
    <source>
        <dbReference type="ARBA" id="ARBA00022989"/>
    </source>
</evidence>
<feature type="domain" description="O-antigen ligase-related" evidence="6">
    <location>
        <begin position="202"/>
        <end position="346"/>
    </location>
</feature>
<protein>
    <submittedName>
        <fullName evidence="7">Ligase</fullName>
    </submittedName>
</protein>
<evidence type="ECO:0000313" key="7">
    <source>
        <dbReference type="EMBL" id="VVE89361.1"/>
    </source>
</evidence>
<dbReference type="PANTHER" id="PTHR37422:SF23">
    <property type="entry name" value="TEICHURONIC ACID BIOSYNTHESIS PROTEIN TUAE"/>
    <property type="match status" value="1"/>
</dbReference>
<evidence type="ECO:0000256" key="2">
    <source>
        <dbReference type="ARBA" id="ARBA00022692"/>
    </source>
</evidence>
<feature type="transmembrane region" description="Helical" evidence="5">
    <location>
        <begin position="212"/>
        <end position="227"/>
    </location>
</feature>